<dbReference type="OrthoDB" id="8051532at2759"/>
<comment type="caution">
    <text evidence="2">The sequence shown here is derived from an EMBL/GenBank/DDBJ whole genome shotgun (WGS) entry which is preliminary data.</text>
</comment>
<dbReference type="AlphaFoldDB" id="A0A6S7JL59"/>
<dbReference type="PANTHER" id="PTHR47331:SF5">
    <property type="entry name" value="RIBONUCLEASE H"/>
    <property type="match status" value="1"/>
</dbReference>
<feature type="compositionally biased region" description="Basic and acidic residues" evidence="1">
    <location>
        <begin position="134"/>
        <end position="147"/>
    </location>
</feature>
<keyword evidence="3" id="KW-1185">Reference proteome</keyword>
<sequence>MTIRLHIDARRFHTYVGNRVQLIRDLSKPNQWYHVAGSKNPADKASRGLTPKELVADKEWLIGPHFLWDEESILSNPESVGKLQPGDIEVKKREDIRIDQRCKNQRTSTKNSRTRSLQEFFLTTGSQKGYLSHSESRKEERLKDEMQRTFTFP</sequence>
<accession>A0A6S7JL59</accession>
<reference evidence="2" key="1">
    <citation type="submission" date="2020-04" db="EMBL/GenBank/DDBJ databases">
        <authorList>
            <person name="Alioto T."/>
            <person name="Alioto T."/>
            <person name="Gomez Garrido J."/>
        </authorList>
    </citation>
    <scope>NUCLEOTIDE SEQUENCE</scope>
    <source>
        <strain evidence="2">A484AB</strain>
    </source>
</reference>
<evidence type="ECO:0000256" key="1">
    <source>
        <dbReference type="SAM" id="MobiDB-lite"/>
    </source>
</evidence>
<dbReference type="PANTHER" id="PTHR47331">
    <property type="entry name" value="PHD-TYPE DOMAIN-CONTAINING PROTEIN"/>
    <property type="match status" value="1"/>
</dbReference>
<proteinExistence type="predicted"/>
<dbReference type="EMBL" id="CACRXK020016361">
    <property type="protein sequence ID" value="CAB4029720.1"/>
    <property type="molecule type" value="Genomic_DNA"/>
</dbReference>
<gene>
    <name evidence="2" type="ORF">PACLA_8A079068</name>
</gene>
<evidence type="ECO:0000313" key="2">
    <source>
        <dbReference type="EMBL" id="CAB4029720.1"/>
    </source>
</evidence>
<protein>
    <submittedName>
        <fullName evidence="2">Uncharacterized protein</fullName>
    </submittedName>
</protein>
<name>A0A6S7JL59_PARCT</name>
<evidence type="ECO:0000313" key="3">
    <source>
        <dbReference type="Proteomes" id="UP001152795"/>
    </source>
</evidence>
<feature type="region of interest" description="Disordered" evidence="1">
    <location>
        <begin position="131"/>
        <end position="153"/>
    </location>
</feature>
<organism evidence="2 3">
    <name type="scientific">Paramuricea clavata</name>
    <name type="common">Red gorgonian</name>
    <name type="synonym">Violescent sea-whip</name>
    <dbReference type="NCBI Taxonomy" id="317549"/>
    <lineage>
        <taxon>Eukaryota</taxon>
        <taxon>Metazoa</taxon>
        <taxon>Cnidaria</taxon>
        <taxon>Anthozoa</taxon>
        <taxon>Octocorallia</taxon>
        <taxon>Malacalcyonacea</taxon>
        <taxon>Plexauridae</taxon>
        <taxon>Paramuricea</taxon>
    </lineage>
</organism>
<dbReference type="Proteomes" id="UP001152795">
    <property type="component" value="Unassembled WGS sequence"/>
</dbReference>